<reference evidence="1" key="1">
    <citation type="submission" date="2020-05" db="EMBL/GenBank/DDBJ databases">
        <authorList>
            <person name="Rincon C."/>
            <person name="Sanders R I."/>
            <person name="Robbins C."/>
            <person name="Chaturvedi A."/>
        </authorList>
    </citation>
    <scope>NUCLEOTIDE SEQUENCE</scope>
    <source>
        <strain evidence="1">CHB12</strain>
    </source>
</reference>
<accession>A0A915ZIK9</accession>
<protein>
    <submittedName>
        <fullName evidence="1">Uncharacterized protein</fullName>
    </submittedName>
</protein>
<comment type="caution">
    <text evidence="1">The sequence shown here is derived from an EMBL/GenBank/DDBJ whole genome shotgun (WGS) entry which is preliminary data.</text>
</comment>
<name>A0A915ZIK9_9GLOM</name>
<gene>
    <name evidence="1" type="ORF">CHRIB12_LOCUS15211</name>
</gene>
<dbReference type="Proteomes" id="UP000684084">
    <property type="component" value="Unassembled WGS sequence"/>
</dbReference>
<sequence>MTLLFINEIESQVFQTWVDAETFLNEYALQKGFSFRRRLAEVPVEYSIKVALLSINNDDMVQFVDFCVTHGTTGARNIGCLLKEISRKKNLSENLYNVIQNAKKKLTPNINLDASDLLQHLYNLKTKSEN</sequence>
<dbReference type="EMBL" id="CAGKOT010000035">
    <property type="protein sequence ID" value="CAB5376166.1"/>
    <property type="molecule type" value="Genomic_DNA"/>
</dbReference>
<evidence type="ECO:0000313" key="2">
    <source>
        <dbReference type="Proteomes" id="UP000684084"/>
    </source>
</evidence>
<proteinExistence type="predicted"/>
<evidence type="ECO:0000313" key="1">
    <source>
        <dbReference type="EMBL" id="CAB5376166.1"/>
    </source>
</evidence>
<dbReference type="AlphaFoldDB" id="A0A915ZIK9"/>
<organism evidence="1 2">
    <name type="scientific">Rhizophagus irregularis</name>
    <dbReference type="NCBI Taxonomy" id="588596"/>
    <lineage>
        <taxon>Eukaryota</taxon>
        <taxon>Fungi</taxon>
        <taxon>Fungi incertae sedis</taxon>
        <taxon>Mucoromycota</taxon>
        <taxon>Glomeromycotina</taxon>
        <taxon>Glomeromycetes</taxon>
        <taxon>Glomerales</taxon>
        <taxon>Glomeraceae</taxon>
        <taxon>Rhizophagus</taxon>
    </lineage>
</organism>
<dbReference type="OrthoDB" id="2442979at2759"/>